<dbReference type="PANTHER" id="PTHR11946:SF109">
    <property type="entry name" value="VALINE--TRNA LIGASE"/>
    <property type="match status" value="1"/>
</dbReference>
<keyword evidence="5" id="KW-0067">ATP-binding</keyword>
<dbReference type="InterPro" id="IPR001412">
    <property type="entry name" value="aa-tRNA-synth_I_CS"/>
</dbReference>
<comment type="similarity">
    <text evidence="1">Belongs to the class-I aminoacyl-tRNA synthetase family.</text>
</comment>
<evidence type="ECO:0000313" key="12">
    <source>
        <dbReference type="Proteomes" id="UP000595140"/>
    </source>
</evidence>
<evidence type="ECO:0000256" key="6">
    <source>
        <dbReference type="ARBA" id="ARBA00022917"/>
    </source>
</evidence>
<evidence type="ECO:0000313" key="11">
    <source>
        <dbReference type="EMBL" id="VFQ84992.1"/>
    </source>
</evidence>
<dbReference type="EMBL" id="OOIL02002808">
    <property type="protein sequence ID" value="VFQ84992.1"/>
    <property type="molecule type" value="Genomic_DNA"/>
</dbReference>
<reference evidence="11 12" key="1">
    <citation type="submission" date="2018-04" db="EMBL/GenBank/DDBJ databases">
        <authorList>
            <person name="Vogel A."/>
        </authorList>
    </citation>
    <scope>NUCLEOTIDE SEQUENCE [LARGE SCALE GENOMIC DNA]</scope>
</reference>
<evidence type="ECO:0000256" key="8">
    <source>
        <dbReference type="ARBA" id="ARBA00029936"/>
    </source>
</evidence>
<dbReference type="GO" id="GO:0048608">
    <property type="term" value="P:reproductive structure development"/>
    <property type="evidence" value="ECO:0007669"/>
    <property type="project" value="UniProtKB-ARBA"/>
</dbReference>
<feature type="compositionally biased region" description="Basic and acidic residues" evidence="9">
    <location>
        <begin position="17"/>
        <end position="33"/>
    </location>
</feature>
<dbReference type="Pfam" id="PF00133">
    <property type="entry name" value="tRNA-synt_1"/>
    <property type="match status" value="1"/>
</dbReference>
<dbReference type="GO" id="GO:0004832">
    <property type="term" value="F:valine-tRNA ligase activity"/>
    <property type="evidence" value="ECO:0007669"/>
    <property type="project" value="UniProtKB-EC"/>
</dbReference>
<dbReference type="OrthoDB" id="629407at2759"/>
<dbReference type="InterPro" id="IPR002303">
    <property type="entry name" value="Valyl-tRNA_ligase"/>
</dbReference>
<dbReference type="InterPro" id="IPR002300">
    <property type="entry name" value="aa-tRNA-synth_Ia"/>
</dbReference>
<sequence>MDVEGGSMTSRQFTPEELERKKKKEEKAQDKERKKLKAVQKAEASKFQTKPTSGAEKAVKKNSKRDTREENPEDFLDPETPLGQKKKLSRQMAKSFNPNAVEKSWYQWWSKSNFFVADPKSSKPPFTIVLPPPNVTGELHVGHALTIAIQDTIIRWRRMSGYNVLWVPGTDHAGIATQPSSDIYDKMLLIGESGGVAYGQKAIDKA</sequence>
<protein>
    <recommendedName>
        <fullName evidence="2">valine--tRNA ligase</fullName>
        <ecNumber evidence="2">6.1.1.9</ecNumber>
    </recommendedName>
    <alternativeName>
        <fullName evidence="8">Valyl-tRNA synthetase</fullName>
    </alternativeName>
</protein>
<dbReference type="PROSITE" id="PS00178">
    <property type="entry name" value="AA_TRNA_LIGASE_I"/>
    <property type="match status" value="1"/>
</dbReference>
<keyword evidence="3" id="KW-0436">Ligase</keyword>
<dbReference type="PANTHER" id="PTHR11946">
    <property type="entry name" value="VALYL-TRNA SYNTHETASES"/>
    <property type="match status" value="1"/>
</dbReference>
<evidence type="ECO:0000256" key="5">
    <source>
        <dbReference type="ARBA" id="ARBA00022840"/>
    </source>
</evidence>
<feature type="domain" description="Aminoacyl-tRNA synthetase class Ia" evidence="10">
    <location>
        <begin position="105"/>
        <end position="179"/>
    </location>
</feature>
<accession>A0A484M888</accession>
<proteinExistence type="inferred from homology"/>
<evidence type="ECO:0000259" key="10">
    <source>
        <dbReference type="Pfam" id="PF00133"/>
    </source>
</evidence>
<dbReference type="GO" id="GO:0005524">
    <property type="term" value="F:ATP binding"/>
    <property type="evidence" value="ECO:0007669"/>
    <property type="project" value="UniProtKB-KW"/>
</dbReference>
<dbReference type="Gene3D" id="3.40.50.620">
    <property type="entry name" value="HUPs"/>
    <property type="match status" value="1"/>
</dbReference>
<dbReference type="EC" id="6.1.1.9" evidence="2"/>
<dbReference type="GO" id="GO:0005829">
    <property type="term" value="C:cytosol"/>
    <property type="evidence" value="ECO:0007669"/>
    <property type="project" value="TreeGrafter"/>
</dbReference>
<gene>
    <name evidence="11" type="ORF">CCAM_LOCUS26768</name>
</gene>
<evidence type="ECO:0000256" key="3">
    <source>
        <dbReference type="ARBA" id="ARBA00022598"/>
    </source>
</evidence>
<dbReference type="GO" id="GO:0006438">
    <property type="term" value="P:valyl-tRNA aminoacylation"/>
    <property type="evidence" value="ECO:0007669"/>
    <property type="project" value="InterPro"/>
</dbReference>
<dbReference type="InterPro" id="IPR014729">
    <property type="entry name" value="Rossmann-like_a/b/a_fold"/>
</dbReference>
<dbReference type="Proteomes" id="UP000595140">
    <property type="component" value="Unassembled WGS sequence"/>
</dbReference>
<name>A0A484M888_9ASTE</name>
<keyword evidence="6" id="KW-0648">Protein biosynthesis</keyword>
<keyword evidence="7" id="KW-0030">Aminoacyl-tRNA synthetase</keyword>
<evidence type="ECO:0000256" key="4">
    <source>
        <dbReference type="ARBA" id="ARBA00022741"/>
    </source>
</evidence>
<dbReference type="AlphaFoldDB" id="A0A484M888"/>
<keyword evidence="12" id="KW-1185">Reference proteome</keyword>
<evidence type="ECO:0000256" key="1">
    <source>
        <dbReference type="ARBA" id="ARBA00005594"/>
    </source>
</evidence>
<dbReference type="SUPFAM" id="SSF52374">
    <property type="entry name" value="Nucleotidylyl transferase"/>
    <property type="match status" value="1"/>
</dbReference>
<evidence type="ECO:0000256" key="2">
    <source>
        <dbReference type="ARBA" id="ARBA00013169"/>
    </source>
</evidence>
<organism evidence="11 12">
    <name type="scientific">Cuscuta campestris</name>
    <dbReference type="NCBI Taxonomy" id="132261"/>
    <lineage>
        <taxon>Eukaryota</taxon>
        <taxon>Viridiplantae</taxon>
        <taxon>Streptophyta</taxon>
        <taxon>Embryophyta</taxon>
        <taxon>Tracheophyta</taxon>
        <taxon>Spermatophyta</taxon>
        <taxon>Magnoliopsida</taxon>
        <taxon>eudicotyledons</taxon>
        <taxon>Gunneridae</taxon>
        <taxon>Pentapetalae</taxon>
        <taxon>asterids</taxon>
        <taxon>lamiids</taxon>
        <taxon>Solanales</taxon>
        <taxon>Convolvulaceae</taxon>
        <taxon>Cuscuteae</taxon>
        <taxon>Cuscuta</taxon>
        <taxon>Cuscuta subgen. Grammica</taxon>
        <taxon>Cuscuta sect. Cleistogrammica</taxon>
    </lineage>
</organism>
<dbReference type="GO" id="GO:0009791">
    <property type="term" value="P:post-embryonic development"/>
    <property type="evidence" value="ECO:0007669"/>
    <property type="project" value="UniProtKB-ARBA"/>
</dbReference>
<evidence type="ECO:0000256" key="9">
    <source>
        <dbReference type="SAM" id="MobiDB-lite"/>
    </source>
</evidence>
<keyword evidence="4" id="KW-0547">Nucleotide-binding</keyword>
<evidence type="ECO:0000256" key="7">
    <source>
        <dbReference type="ARBA" id="ARBA00023146"/>
    </source>
</evidence>
<feature type="region of interest" description="Disordered" evidence="9">
    <location>
        <begin position="1"/>
        <end position="93"/>
    </location>
</feature>